<dbReference type="Proteomes" id="UP000249364">
    <property type="component" value="Unassembled WGS sequence"/>
</dbReference>
<keyword evidence="5" id="KW-1185">Reference proteome</keyword>
<dbReference type="GO" id="GO:0005829">
    <property type="term" value="C:cytosol"/>
    <property type="evidence" value="ECO:0007669"/>
    <property type="project" value="TreeGrafter"/>
</dbReference>
<dbReference type="InterPro" id="IPR001303">
    <property type="entry name" value="Aldolase_II/adducin_N"/>
</dbReference>
<dbReference type="Pfam" id="PF00596">
    <property type="entry name" value="Aldolase_II"/>
    <property type="match status" value="2"/>
</dbReference>
<name>A0A2W7QFA4_9RHOB</name>
<dbReference type="AlphaFoldDB" id="A0A2W7QFA4"/>
<sequence>MLGHNIREDLAMACRVLASHRVIDLWGHLSLRIPRSEHILMTPRFGRAAWPRGLSGRQMLVVDLDGTIVEGDGELPVQAMADLALYRRDTEAGACICFAPKFAMAAAIAGFDLQPMTHMESFIAYDTQVWKSSELADTPATADDLAACLSASVAVQQPGIAAWVKGKSILEALLAAYHLEYLAQQNSIIANMDVATLCARADSEKMWRQFAGWDHYVEFFQSLDPGPLPHPAQALDGIEDADENRRIREATSIACKSLWERDTLVAFLEHISHRLPQDDRMIISPAKNFAMVEAEDMCVTDLRGNWIDGPKPPGYKFFHAQVLAERPDVQAIVHTHDLYGRSYALTRHELVPMARIGLDVAMRPLPTYPRCDLIVDSDVRRDVIDLLGNGPIVHEACHGTDFVAETLEEALVNAVQREQFLELDHLARRFGGVNSMPTARDRIAALEFSNNDWWWFYTSEINAPRRSAAGL</sequence>
<dbReference type="InterPro" id="IPR036409">
    <property type="entry name" value="Aldolase_II/adducin_N_sf"/>
</dbReference>
<dbReference type="GO" id="GO:0019323">
    <property type="term" value="P:pentose catabolic process"/>
    <property type="evidence" value="ECO:0007669"/>
    <property type="project" value="TreeGrafter"/>
</dbReference>
<protein>
    <submittedName>
        <fullName evidence="4">Ribulose-5-phosphate 4-epimerase/fuculose-1-phosphate aldolase</fullName>
    </submittedName>
</protein>
<feature type="domain" description="Class II aldolase/adducin N-terminal" evidence="3">
    <location>
        <begin position="8"/>
        <end position="187"/>
    </location>
</feature>
<dbReference type="RefSeq" id="WP_084386107.1">
    <property type="nucleotide sequence ID" value="NZ_MEHT01000006.1"/>
</dbReference>
<dbReference type="PANTHER" id="PTHR22789:SF0">
    <property type="entry name" value="3-OXO-TETRONATE 4-PHOSPHATE DECARBOXYLASE-RELATED"/>
    <property type="match status" value="1"/>
</dbReference>
<evidence type="ECO:0000256" key="1">
    <source>
        <dbReference type="ARBA" id="ARBA00022723"/>
    </source>
</evidence>
<evidence type="ECO:0000313" key="5">
    <source>
        <dbReference type="Proteomes" id="UP000249364"/>
    </source>
</evidence>
<feature type="domain" description="Class II aldolase/adducin N-terminal" evidence="3">
    <location>
        <begin position="249"/>
        <end position="425"/>
    </location>
</feature>
<dbReference type="GO" id="GO:0046872">
    <property type="term" value="F:metal ion binding"/>
    <property type="evidence" value="ECO:0007669"/>
    <property type="project" value="UniProtKB-KW"/>
</dbReference>
<dbReference type="EMBL" id="QKZQ01000022">
    <property type="protein sequence ID" value="PZX37225.1"/>
    <property type="molecule type" value="Genomic_DNA"/>
</dbReference>
<evidence type="ECO:0000259" key="3">
    <source>
        <dbReference type="SMART" id="SM01007"/>
    </source>
</evidence>
<accession>A0A2W7QFA4</accession>
<dbReference type="SUPFAM" id="SSF53639">
    <property type="entry name" value="AraD/HMP-PK domain-like"/>
    <property type="match status" value="2"/>
</dbReference>
<dbReference type="Gene3D" id="3.40.225.10">
    <property type="entry name" value="Class II aldolase/adducin N-terminal domain"/>
    <property type="match status" value="2"/>
</dbReference>
<gene>
    <name evidence="4" type="ORF">LY56_03225</name>
</gene>
<keyword evidence="1" id="KW-0479">Metal-binding</keyword>
<reference evidence="4 5" key="1">
    <citation type="submission" date="2018-06" db="EMBL/GenBank/DDBJ databases">
        <title>Genomic Encyclopedia of Archaeal and Bacterial Type Strains, Phase II (KMG-II): from individual species to whole genera.</title>
        <authorList>
            <person name="Goeker M."/>
        </authorList>
    </citation>
    <scope>NUCLEOTIDE SEQUENCE [LARGE SCALE GENOMIC DNA]</scope>
    <source>
        <strain evidence="4 5">DSM 13087</strain>
    </source>
</reference>
<evidence type="ECO:0000256" key="2">
    <source>
        <dbReference type="ARBA" id="ARBA00023239"/>
    </source>
</evidence>
<evidence type="ECO:0000313" key="4">
    <source>
        <dbReference type="EMBL" id="PZX37225.1"/>
    </source>
</evidence>
<proteinExistence type="predicted"/>
<dbReference type="SMART" id="SM01007">
    <property type="entry name" value="Aldolase_II"/>
    <property type="match status" value="2"/>
</dbReference>
<keyword evidence="2" id="KW-0456">Lyase</keyword>
<dbReference type="PANTHER" id="PTHR22789">
    <property type="entry name" value="FUCULOSE PHOSPHATE ALDOLASE"/>
    <property type="match status" value="1"/>
</dbReference>
<organism evidence="4 5">
    <name type="scientific">Roseinatronobacter thiooxidans</name>
    <dbReference type="NCBI Taxonomy" id="121821"/>
    <lineage>
        <taxon>Bacteria</taxon>
        <taxon>Pseudomonadati</taxon>
        <taxon>Pseudomonadota</taxon>
        <taxon>Alphaproteobacteria</taxon>
        <taxon>Rhodobacterales</taxon>
        <taxon>Paracoccaceae</taxon>
        <taxon>Roseinatronobacter</taxon>
    </lineage>
</organism>
<dbReference type="OrthoDB" id="5291399at2"/>
<comment type="caution">
    <text evidence="4">The sequence shown here is derived from an EMBL/GenBank/DDBJ whole genome shotgun (WGS) entry which is preliminary data.</text>
</comment>
<dbReference type="STRING" id="121821.GCA_001870675_01777"/>
<dbReference type="InterPro" id="IPR050197">
    <property type="entry name" value="Aldolase_class_II_sugar_metab"/>
</dbReference>
<dbReference type="GO" id="GO:0016832">
    <property type="term" value="F:aldehyde-lyase activity"/>
    <property type="evidence" value="ECO:0007669"/>
    <property type="project" value="TreeGrafter"/>
</dbReference>